<gene>
    <name evidence="2" type="ORF">ZT3D7_G10110</name>
</gene>
<accession>A0A1X7S5Q0</accession>
<dbReference type="Proteomes" id="UP000215127">
    <property type="component" value="Chromosome 10"/>
</dbReference>
<protein>
    <submittedName>
        <fullName evidence="2">Uncharacterized protein</fullName>
    </submittedName>
</protein>
<keyword evidence="3" id="KW-1185">Reference proteome</keyword>
<evidence type="ECO:0000313" key="2">
    <source>
        <dbReference type="EMBL" id="SMQ54955.1"/>
    </source>
</evidence>
<evidence type="ECO:0000313" key="3">
    <source>
        <dbReference type="Proteomes" id="UP000215127"/>
    </source>
</evidence>
<feature type="region of interest" description="Disordered" evidence="1">
    <location>
        <begin position="31"/>
        <end position="79"/>
    </location>
</feature>
<dbReference type="AlphaFoldDB" id="A0A1X7S5Q0"/>
<name>A0A1X7S5Q0_ZYMT9</name>
<feature type="compositionally biased region" description="Low complexity" evidence="1">
    <location>
        <begin position="61"/>
        <end position="73"/>
    </location>
</feature>
<proteinExistence type="predicted"/>
<reference evidence="2 3" key="1">
    <citation type="submission" date="2016-06" db="EMBL/GenBank/DDBJ databases">
        <authorList>
            <person name="Kjaerup R.B."/>
            <person name="Dalgaard T.S."/>
            <person name="Juul-Madsen H.R."/>
        </authorList>
    </citation>
    <scope>NUCLEOTIDE SEQUENCE [LARGE SCALE GENOMIC DNA]</scope>
</reference>
<sequence>MSSDTPTRAARRPGLIPLLHTATARRLAAESQEVPTLMPPRTSKPFLPANQAHPPFHRSITGAEDNNNTTTGENEAEDDFSNDAEEFFSQFSPPPPPQTVLPYHGIERQRTLVLESSTLGVAPTLLLTTPDTSNSAEQINAEKCKGHVLDEHKRPREGLVVTPNLTRRGSFRRGFRVHFDDETPQMVRHTPRPETPRWAGDEREGMEVLVLGEPVKGVEMDEEEVEVTRLVVPKRDTPTGRARAEAKSGTWTFKKKMVRDVEVTHTSSPVHQTLAVMGGGAEVKTADRGTQCGEE</sequence>
<organism evidence="2 3">
    <name type="scientific">Zymoseptoria tritici (strain ST99CH_3D7)</name>
    <dbReference type="NCBI Taxonomy" id="1276538"/>
    <lineage>
        <taxon>Eukaryota</taxon>
        <taxon>Fungi</taxon>
        <taxon>Dikarya</taxon>
        <taxon>Ascomycota</taxon>
        <taxon>Pezizomycotina</taxon>
        <taxon>Dothideomycetes</taxon>
        <taxon>Dothideomycetidae</taxon>
        <taxon>Mycosphaerellales</taxon>
        <taxon>Mycosphaerellaceae</taxon>
        <taxon>Zymoseptoria</taxon>
    </lineage>
</organism>
<evidence type="ECO:0000256" key="1">
    <source>
        <dbReference type="SAM" id="MobiDB-lite"/>
    </source>
</evidence>
<dbReference type="EMBL" id="LT853701">
    <property type="protein sequence ID" value="SMQ54955.1"/>
    <property type="molecule type" value="Genomic_DNA"/>
</dbReference>